<evidence type="ECO:0000313" key="2">
    <source>
        <dbReference type="EMBL" id="CAD7254776.1"/>
    </source>
</evidence>
<organism evidence="2">
    <name type="scientific">Darwinula stevensoni</name>
    <dbReference type="NCBI Taxonomy" id="69355"/>
    <lineage>
        <taxon>Eukaryota</taxon>
        <taxon>Metazoa</taxon>
        <taxon>Ecdysozoa</taxon>
        <taxon>Arthropoda</taxon>
        <taxon>Crustacea</taxon>
        <taxon>Oligostraca</taxon>
        <taxon>Ostracoda</taxon>
        <taxon>Podocopa</taxon>
        <taxon>Podocopida</taxon>
        <taxon>Darwinulocopina</taxon>
        <taxon>Darwinuloidea</taxon>
        <taxon>Darwinulidae</taxon>
        <taxon>Darwinula</taxon>
    </lineage>
</organism>
<dbReference type="Proteomes" id="UP000677054">
    <property type="component" value="Unassembled WGS sequence"/>
</dbReference>
<keyword evidence="1" id="KW-1133">Transmembrane helix</keyword>
<keyword evidence="3" id="KW-1185">Reference proteome</keyword>
<sequence length="67" mass="7820">MLDDKAAVKIFVAILFLSITVGMALTYIYYYRQLLIRYLGTQMHIDERDRRVAFLNSSQHPILTGRV</sequence>
<keyword evidence="1" id="KW-0472">Membrane</keyword>
<reference evidence="2" key="1">
    <citation type="submission" date="2020-11" db="EMBL/GenBank/DDBJ databases">
        <authorList>
            <person name="Tran Van P."/>
        </authorList>
    </citation>
    <scope>NUCLEOTIDE SEQUENCE</scope>
</reference>
<dbReference type="EMBL" id="CAJPEV010012590">
    <property type="protein sequence ID" value="CAG0906526.1"/>
    <property type="molecule type" value="Genomic_DNA"/>
</dbReference>
<evidence type="ECO:0000313" key="3">
    <source>
        <dbReference type="Proteomes" id="UP000677054"/>
    </source>
</evidence>
<dbReference type="AlphaFoldDB" id="A0A7R9AIQ0"/>
<protein>
    <submittedName>
        <fullName evidence="2">Uncharacterized protein</fullName>
    </submittedName>
</protein>
<name>A0A7R9AIQ0_9CRUS</name>
<keyword evidence="1" id="KW-0812">Transmembrane</keyword>
<evidence type="ECO:0000256" key="1">
    <source>
        <dbReference type="SAM" id="Phobius"/>
    </source>
</evidence>
<feature type="transmembrane region" description="Helical" evidence="1">
    <location>
        <begin position="6"/>
        <end position="30"/>
    </location>
</feature>
<dbReference type="OrthoDB" id="10070917at2759"/>
<proteinExistence type="predicted"/>
<accession>A0A7R9AIQ0</accession>
<dbReference type="EMBL" id="LR912108">
    <property type="protein sequence ID" value="CAD7254776.1"/>
    <property type="molecule type" value="Genomic_DNA"/>
</dbReference>
<gene>
    <name evidence="2" type="ORF">DSTB1V02_LOCUS14522</name>
</gene>